<sequence>MTPRTATLLAGIPAENPSLFHRVRFSVGDPAAWLALNIEGQQSSWFIVRDIEAARARESVQVDHVGSPADFAPASGLSGDRATATAQAVAEFLRQRQVSVVTTDRTLPYIYAWHIQQAGITVEYAPELGVTERRTKDAQELEWLAAAQQATEATMLMALQTVARATAKADGHLQHAGEPLTSERLRSMISADLLNRGYSTPHGSIVASLPDSADCHARGSGVLKTGQSVIVDIFPQSNTTHYCGDCTRTVVHGTPADGLLAMNAAVVEAKTAAIAAATVGATADAVHSATKETLAQHGFRFARGEISDDPVMPHGTGHGIGLEIHEPILLDDNGGTLLENEVLTIEPGLYSRRLGGMRVEDMIVTQAGGPPLNFNQLPMGLNWA</sequence>
<feature type="domain" description="Peptidase M24" evidence="6">
    <location>
        <begin position="155"/>
        <end position="365"/>
    </location>
</feature>
<dbReference type="SUPFAM" id="SSF55920">
    <property type="entry name" value="Creatinase/aminopeptidase"/>
    <property type="match status" value="1"/>
</dbReference>
<dbReference type="GO" id="GO:0046872">
    <property type="term" value="F:metal ion binding"/>
    <property type="evidence" value="ECO:0007669"/>
    <property type="project" value="UniProtKB-KW"/>
</dbReference>
<dbReference type="PROSITE" id="PS00491">
    <property type="entry name" value="PROLINE_PEPTIDASE"/>
    <property type="match status" value="1"/>
</dbReference>
<evidence type="ECO:0000256" key="3">
    <source>
        <dbReference type="ARBA" id="ARBA00022801"/>
    </source>
</evidence>
<dbReference type="EC" id="3.4.13.9" evidence="7"/>
<dbReference type="Pfam" id="PF00557">
    <property type="entry name" value="Peptidase_M24"/>
    <property type="match status" value="1"/>
</dbReference>
<dbReference type="KEGG" id="ahel:Q31a_11430"/>
<dbReference type="InterPro" id="IPR001131">
    <property type="entry name" value="Peptidase_M24B_aminopep-P_CS"/>
</dbReference>
<dbReference type="GO" id="GO:0102009">
    <property type="term" value="F:proline dipeptidase activity"/>
    <property type="evidence" value="ECO:0007669"/>
    <property type="project" value="UniProtKB-EC"/>
</dbReference>
<keyword evidence="7" id="KW-0224">Dipeptidase</keyword>
<evidence type="ECO:0000256" key="4">
    <source>
        <dbReference type="ARBA" id="ARBA00023049"/>
    </source>
</evidence>
<keyword evidence="3 7" id="KW-0378">Hydrolase</keyword>
<dbReference type="EMBL" id="CP036298">
    <property type="protein sequence ID" value="QDV22851.1"/>
    <property type="molecule type" value="Genomic_DNA"/>
</dbReference>
<proteinExistence type="inferred from homology"/>
<dbReference type="GO" id="GO:0008237">
    <property type="term" value="F:metallopeptidase activity"/>
    <property type="evidence" value="ECO:0007669"/>
    <property type="project" value="UniProtKB-KW"/>
</dbReference>
<reference evidence="7 8" key="1">
    <citation type="submission" date="2019-02" db="EMBL/GenBank/DDBJ databases">
        <title>Deep-cultivation of Planctomycetes and their phenomic and genomic characterization uncovers novel biology.</title>
        <authorList>
            <person name="Wiegand S."/>
            <person name="Jogler M."/>
            <person name="Boedeker C."/>
            <person name="Pinto D."/>
            <person name="Vollmers J."/>
            <person name="Rivas-Marin E."/>
            <person name="Kohn T."/>
            <person name="Peeters S.H."/>
            <person name="Heuer A."/>
            <person name="Rast P."/>
            <person name="Oberbeckmann S."/>
            <person name="Bunk B."/>
            <person name="Jeske O."/>
            <person name="Meyerdierks A."/>
            <person name="Storesund J.E."/>
            <person name="Kallscheuer N."/>
            <person name="Luecker S."/>
            <person name="Lage O.M."/>
            <person name="Pohl T."/>
            <person name="Merkel B.J."/>
            <person name="Hornburger P."/>
            <person name="Mueller R.-W."/>
            <person name="Bruemmer F."/>
            <person name="Labrenz M."/>
            <person name="Spormann A.M."/>
            <person name="Op den Camp H."/>
            <person name="Overmann J."/>
            <person name="Amann R."/>
            <person name="Jetten M.S.M."/>
            <person name="Mascher T."/>
            <person name="Medema M.H."/>
            <person name="Devos D.P."/>
            <person name="Kaster A.-K."/>
            <person name="Ovreas L."/>
            <person name="Rohde M."/>
            <person name="Galperin M.Y."/>
            <person name="Jogler C."/>
        </authorList>
    </citation>
    <scope>NUCLEOTIDE SEQUENCE [LARGE SCALE GENOMIC DNA]</scope>
    <source>
        <strain evidence="7 8">Q31a</strain>
    </source>
</reference>
<keyword evidence="4" id="KW-0482">Metalloprotease</keyword>
<evidence type="ECO:0000313" key="7">
    <source>
        <dbReference type="EMBL" id="QDV22851.1"/>
    </source>
</evidence>
<comment type="similarity">
    <text evidence="5">Belongs to the peptidase M24B family.</text>
</comment>
<organism evidence="7 8">
    <name type="scientific">Aureliella helgolandensis</name>
    <dbReference type="NCBI Taxonomy" id="2527968"/>
    <lineage>
        <taxon>Bacteria</taxon>
        <taxon>Pseudomonadati</taxon>
        <taxon>Planctomycetota</taxon>
        <taxon>Planctomycetia</taxon>
        <taxon>Pirellulales</taxon>
        <taxon>Pirellulaceae</taxon>
        <taxon>Aureliella</taxon>
    </lineage>
</organism>
<evidence type="ECO:0000256" key="5">
    <source>
        <dbReference type="RuleBase" id="RU000590"/>
    </source>
</evidence>
<evidence type="ECO:0000313" key="8">
    <source>
        <dbReference type="Proteomes" id="UP000318017"/>
    </source>
</evidence>
<dbReference type="AlphaFoldDB" id="A0A518G2L8"/>
<dbReference type="Proteomes" id="UP000318017">
    <property type="component" value="Chromosome"/>
</dbReference>
<evidence type="ECO:0000259" key="6">
    <source>
        <dbReference type="Pfam" id="PF00557"/>
    </source>
</evidence>
<dbReference type="InterPro" id="IPR000994">
    <property type="entry name" value="Pept_M24"/>
</dbReference>
<dbReference type="RefSeq" id="WP_145075033.1">
    <property type="nucleotide sequence ID" value="NZ_CP036298.1"/>
</dbReference>
<dbReference type="InterPro" id="IPR050659">
    <property type="entry name" value="Peptidase_M24B"/>
</dbReference>
<protein>
    <submittedName>
        <fullName evidence="7">Xaa-Pro dipeptidase</fullName>
        <ecNumber evidence="7">3.4.13.9</ecNumber>
    </submittedName>
</protein>
<keyword evidence="1" id="KW-0645">Protease</keyword>
<gene>
    <name evidence="7" type="primary">pepQ</name>
    <name evidence="7" type="ORF">Q31a_11430</name>
</gene>
<keyword evidence="8" id="KW-1185">Reference proteome</keyword>
<accession>A0A518G2L8</accession>
<dbReference type="InterPro" id="IPR036005">
    <property type="entry name" value="Creatinase/aminopeptidase-like"/>
</dbReference>
<dbReference type="PANTHER" id="PTHR46112:SF3">
    <property type="entry name" value="AMINOPEPTIDASE YPDF"/>
    <property type="match status" value="1"/>
</dbReference>
<name>A0A518G2L8_9BACT</name>
<dbReference type="PANTHER" id="PTHR46112">
    <property type="entry name" value="AMINOPEPTIDASE"/>
    <property type="match status" value="1"/>
</dbReference>
<dbReference type="OrthoDB" id="9806388at2"/>
<keyword evidence="2 5" id="KW-0479">Metal-binding</keyword>
<dbReference type="GO" id="GO:0006508">
    <property type="term" value="P:proteolysis"/>
    <property type="evidence" value="ECO:0007669"/>
    <property type="project" value="UniProtKB-KW"/>
</dbReference>
<evidence type="ECO:0000256" key="1">
    <source>
        <dbReference type="ARBA" id="ARBA00022670"/>
    </source>
</evidence>
<dbReference type="Gene3D" id="3.90.230.10">
    <property type="entry name" value="Creatinase/methionine aminopeptidase superfamily"/>
    <property type="match status" value="1"/>
</dbReference>
<evidence type="ECO:0000256" key="2">
    <source>
        <dbReference type="ARBA" id="ARBA00022723"/>
    </source>
</evidence>